<organism evidence="1">
    <name type="scientific">Anguilla anguilla</name>
    <name type="common">European freshwater eel</name>
    <name type="synonym">Muraena anguilla</name>
    <dbReference type="NCBI Taxonomy" id="7936"/>
    <lineage>
        <taxon>Eukaryota</taxon>
        <taxon>Metazoa</taxon>
        <taxon>Chordata</taxon>
        <taxon>Craniata</taxon>
        <taxon>Vertebrata</taxon>
        <taxon>Euteleostomi</taxon>
        <taxon>Actinopterygii</taxon>
        <taxon>Neopterygii</taxon>
        <taxon>Teleostei</taxon>
        <taxon>Anguilliformes</taxon>
        <taxon>Anguillidae</taxon>
        <taxon>Anguilla</taxon>
    </lineage>
</organism>
<name>A0A0E9RXJ0_ANGAN</name>
<protein>
    <submittedName>
        <fullName evidence="1">Uncharacterized protein</fullName>
    </submittedName>
</protein>
<sequence>MKTLHLNQFMCFRVRQ</sequence>
<reference evidence="1" key="2">
    <citation type="journal article" date="2015" name="Fish Shellfish Immunol.">
        <title>Early steps in the European eel (Anguilla anguilla)-Vibrio vulnificus interaction in the gills: Role of the RtxA13 toxin.</title>
        <authorList>
            <person name="Callol A."/>
            <person name="Pajuelo D."/>
            <person name="Ebbesson L."/>
            <person name="Teles M."/>
            <person name="MacKenzie S."/>
            <person name="Amaro C."/>
        </authorList>
    </citation>
    <scope>NUCLEOTIDE SEQUENCE</scope>
</reference>
<dbReference type="AlphaFoldDB" id="A0A0E9RXJ0"/>
<proteinExistence type="predicted"/>
<evidence type="ECO:0000313" key="1">
    <source>
        <dbReference type="EMBL" id="JAH33861.1"/>
    </source>
</evidence>
<accession>A0A0E9RXJ0</accession>
<reference evidence="1" key="1">
    <citation type="submission" date="2014-11" db="EMBL/GenBank/DDBJ databases">
        <authorList>
            <person name="Amaro Gonzalez C."/>
        </authorList>
    </citation>
    <scope>NUCLEOTIDE SEQUENCE</scope>
</reference>
<dbReference type="EMBL" id="GBXM01074716">
    <property type="protein sequence ID" value="JAH33861.1"/>
    <property type="molecule type" value="Transcribed_RNA"/>
</dbReference>